<dbReference type="OrthoDB" id="10260285at2759"/>
<evidence type="ECO:0000313" key="2">
    <source>
        <dbReference type="EMBL" id="CAE7473533.1"/>
    </source>
</evidence>
<dbReference type="AlphaFoldDB" id="A0A812SB78"/>
<feature type="compositionally biased region" description="Low complexity" evidence="1">
    <location>
        <begin position="151"/>
        <end position="189"/>
    </location>
</feature>
<keyword evidence="3" id="KW-1185">Reference proteome</keyword>
<evidence type="ECO:0000256" key="1">
    <source>
        <dbReference type="SAM" id="MobiDB-lite"/>
    </source>
</evidence>
<dbReference type="GO" id="GO:0006368">
    <property type="term" value="P:transcription elongation by RNA polymerase II"/>
    <property type="evidence" value="ECO:0007669"/>
    <property type="project" value="InterPro"/>
</dbReference>
<name>A0A812SB78_9DINO</name>
<feature type="region of interest" description="Disordered" evidence="1">
    <location>
        <begin position="149"/>
        <end position="189"/>
    </location>
</feature>
<sequence>EPVHPSKPHLRPKRVMQVVPDVQLWSNRYVQVAFDEEPRGHMVQQNDLLLRSAPDPRTTCFSLFNPRSGDADAYNFQQQYYWSNRGGFQQADEIGEGKTAVLFIPRSAANGEEPKQAKFILAPTKMALAKLKAHRLDIEEDTKALRVTVRQPAAAESADLSASAPDSAQPDSAEPVNSAEPVEPVEPAE</sequence>
<dbReference type="Proteomes" id="UP000601435">
    <property type="component" value="Unassembled WGS sequence"/>
</dbReference>
<evidence type="ECO:0000313" key="3">
    <source>
        <dbReference type="Proteomes" id="UP000601435"/>
    </source>
</evidence>
<organism evidence="2 3">
    <name type="scientific">Symbiodinium necroappetens</name>
    <dbReference type="NCBI Taxonomy" id="1628268"/>
    <lineage>
        <taxon>Eukaryota</taxon>
        <taxon>Sar</taxon>
        <taxon>Alveolata</taxon>
        <taxon>Dinophyceae</taxon>
        <taxon>Suessiales</taxon>
        <taxon>Symbiodiniaceae</taxon>
        <taxon>Symbiodinium</taxon>
    </lineage>
</organism>
<gene>
    <name evidence="2" type="ORF">SNEC2469_LOCUS13372</name>
</gene>
<proteinExistence type="predicted"/>
<dbReference type="EMBL" id="CAJNJA010021303">
    <property type="protein sequence ID" value="CAE7473533.1"/>
    <property type="molecule type" value="Genomic_DNA"/>
</dbReference>
<feature type="non-terminal residue" evidence="2">
    <location>
        <position position="189"/>
    </location>
</feature>
<dbReference type="Pfam" id="PF03985">
    <property type="entry name" value="Paf1"/>
    <property type="match status" value="1"/>
</dbReference>
<dbReference type="InterPro" id="IPR007133">
    <property type="entry name" value="RNA_pol_II-assoc_Paf1"/>
</dbReference>
<reference evidence="2" key="1">
    <citation type="submission" date="2021-02" db="EMBL/GenBank/DDBJ databases">
        <authorList>
            <person name="Dougan E. K."/>
            <person name="Rhodes N."/>
            <person name="Thang M."/>
            <person name="Chan C."/>
        </authorList>
    </citation>
    <scope>NUCLEOTIDE SEQUENCE</scope>
</reference>
<comment type="caution">
    <text evidence="2">The sequence shown here is derived from an EMBL/GenBank/DDBJ whole genome shotgun (WGS) entry which is preliminary data.</text>
</comment>
<accession>A0A812SB78</accession>
<protein>
    <submittedName>
        <fullName evidence="2">Uncharacterized protein</fullName>
    </submittedName>
</protein>
<dbReference type="GO" id="GO:0016593">
    <property type="term" value="C:Cdc73/Paf1 complex"/>
    <property type="evidence" value="ECO:0007669"/>
    <property type="project" value="InterPro"/>
</dbReference>